<dbReference type="InParanoid" id="K5VNG7"/>
<protein>
    <submittedName>
        <fullName evidence="2">Uncharacterized protein</fullName>
    </submittedName>
</protein>
<accession>K5VNG7</accession>
<dbReference type="RefSeq" id="XP_007333383.1">
    <property type="nucleotide sequence ID" value="XM_007333321.1"/>
</dbReference>
<evidence type="ECO:0000313" key="2">
    <source>
        <dbReference type="EMBL" id="EKM76009.1"/>
    </source>
</evidence>
<dbReference type="OrthoDB" id="3025387at2759"/>
<name>K5VNG7_AGABU</name>
<dbReference type="AlphaFoldDB" id="K5VNG7"/>
<dbReference type="OMA" id="DEYPYIV"/>
<reference evidence="3" key="1">
    <citation type="journal article" date="2012" name="Proc. Natl. Acad. Sci. U.S.A.">
        <title>Genome sequence of the button mushroom Agaricus bisporus reveals mechanisms governing adaptation to a humic-rich ecological niche.</title>
        <authorList>
            <person name="Morin E."/>
            <person name="Kohler A."/>
            <person name="Baker A.R."/>
            <person name="Foulongne-Oriol M."/>
            <person name="Lombard V."/>
            <person name="Nagy L.G."/>
            <person name="Ohm R.A."/>
            <person name="Patyshakuliyeva A."/>
            <person name="Brun A."/>
            <person name="Aerts A.L."/>
            <person name="Bailey A.M."/>
            <person name="Billette C."/>
            <person name="Coutinho P.M."/>
            <person name="Deakin G."/>
            <person name="Doddapaneni H."/>
            <person name="Floudas D."/>
            <person name="Grimwood J."/>
            <person name="Hilden K."/>
            <person name="Kuees U."/>
            <person name="LaButti K.M."/>
            <person name="Lapidus A."/>
            <person name="Lindquist E.A."/>
            <person name="Lucas S.M."/>
            <person name="Murat C."/>
            <person name="Riley R.W."/>
            <person name="Salamov A.A."/>
            <person name="Schmutz J."/>
            <person name="Subramanian V."/>
            <person name="Woesten H.A.B."/>
            <person name="Xu J."/>
            <person name="Eastwood D.C."/>
            <person name="Foster G.D."/>
            <person name="Sonnenberg A.S."/>
            <person name="Cullen D."/>
            <person name="de Vries R.P."/>
            <person name="Lundell T."/>
            <person name="Hibbett D.S."/>
            <person name="Henrissat B."/>
            <person name="Burton K.S."/>
            <person name="Kerrigan R.W."/>
            <person name="Challen M.P."/>
            <person name="Grigoriev I.V."/>
            <person name="Martin F."/>
        </authorList>
    </citation>
    <scope>NUCLEOTIDE SEQUENCE [LARGE SCALE GENOMIC DNA]</scope>
    <source>
        <strain evidence="3">JB137-S8 / ATCC MYA-4627 / FGSC 10392</strain>
    </source>
</reference>
<sequence>MFLRHFCVSFAVFIMAVAAAEPAVLTQEEVFNTVIDKSPFLTVATTTIVWTQSPSITTTQAPLAVTDSS</sequence>
<evidence type="ECO:0000313" key="3">
    <source>
        <dbReference type="Proteomes" id="UP000008493"/>
    </source>
</evidence>
<organism evidence="2 3">
    <name type="scientific">Agaricus bisporus var. burnettii (strain JB137-S8 / ATCC MYA-4627 / FGSC 10392)</name>
    <name type="common">White button mushroom</name>
    <dbReference type="NCBI Taxonomy" id="597362"/>
    <lineage>
        <taxon>Eukaryota</taxon>
        <taxon>Fungi</taxon>
        <taxon>Dikarya</taxon>
        <taxon>Basidiomycota</taxon>
        <taxon>Agaricomycotina</taxon>
        <taxon>Agaricomycetes</taxon>
        <taxon>Agaricomycetidae</taxon>
        <taxon>Agaricales</taxon>
        <taxon>Agaricineae</taxon>
        <taxon>Agaricaceae</taxon>
        <taxon>Agaricus</taxon>
    </lineage>
</organism>
<dbReference type="Proteomes" id="UP000008493">
    <property type="component" value="Unassembled WGS sequence"/>
</dbReference>
<gene>
    <name evidence="2" type="ORF">AGABI1DRAFT_116080</name>
</gene>
<dbReference type="HOGENOM" id="CLU_187829_0_0_1"/>
<dbReference type="EMBL" id="JH971406">
    <property type="protein sequence ID" value="EKM76009.1"/>
    <property type="molecule type" value="Genomic_DNA"/>
</dbReference>
<evidence type="ECO:0000256" key="1">
    <source>
        <dbReference type="SAM" id="SignalP"/>
    </source>
</evidence>
<dbReference type="KEGG" id="abp:AGABI1DRAFT116080"/>
<keyword evidence="3" id="KW-1185">Reference proteome</keyword>
<dbReference type="GeneID" id="18824966"/>
<proteinExistence type="predicted"/>
<feature type="chain" id="PRO_5003884985" evidence="1">
    <location>
        <begin position="20"/>
        <end position="69"/>
    </location>
</feature>
<feature type="signal peptide" evidence="1">
    <location>
        <begin position="1"/>
        <end position="19"/>
    </location>
</feature>
<keyword evidence="1" id="KW-0732">Signal</keyword>